<comment type="caution">
    <text evidence="1">The sequence shown here is derived from an EMBL/GenBank/DDBJ whole genome shotgun (WGS) entry which is preliminary data.</text>
</comment>
<evidence type="ECO:0000313" key="2">
    <source>
        <dbReference type="Proteomes" id="UP000070565"/>
    </source>
</evidence>
<sequence length="292" mass="34214">MKDWKEIRSQIREEEHKIKGEFGISIEAYGSGSQGYELLADCLNRNRYWIGNEVNAEEVWIGGWGGKRARLLRKQVHEYWTFLMMVEKLTVGYEFTDEKSSFNYQPTRGNRRQYPILRTPRGSLFVEPCLTGYRGEPILSEWADRLNLLKEPQSRNVRPDFLLTSFHTERIPWGVWLWGSGGLADEDVHEEMWEDFSAEAECIIECKERTPTERDLSQVLWYSLAYGKPLLLLVQERLGGAIMERFTEDTKKLDNEEEPSKTSGSETGTYVSRNWSFWEILSRKFDRGEDPM</sequence>
<evidence type="ECO:0000313" key="1">
    <source>
        <dbReference type="EMBL" id="KXB02931.1"/>
    </source>
</evidence>
<dbReference type="EMBL" id="LHXZ01000044">
    <property type="protein sequence ID" value="KXB02931.1"/>
    <property type="molecule type" value="Genomic_DNA"/>
</dbReference>
<gene>
    <name evidence="1" type="ORF">AKJ45_03075</name>
</gene>
<dbReference type="Proteomes" id="UP000070565">
    <property type="component" value="Unassembled WGS sequence"/>
</dbReference>
<reference evidence="1 2" key="1">
    <citation type="journal article" date="2016" name="Sci. Rep.">
        <title>Metabolic traits of an uncultured archaeal lineage -MSBL1- from brine pools of the Red Sea.</title>
        <authorList>
            <person name="Mwirichia R."/>
            <person name="Alam I."/>
            <person name="Rashid M."/>
            <person name="Vinu M."/>
            <person name="Ba-Alawi W."/>
            <person name="Anthony Kamau A."/>
            <person name="Kamanda Ngugi D."/>
            <person name="Goker M."/>
            <person name="Klenk H.P."/>
            <person name="Bajic V."/>
            <person name="Stingl U."/>
        </authorList>
    </citation>
    <scope>NUCLEOTIDE SEQUENCE [LARGE SCALE GENOMIC DNA]</scope>
    <source>
        <strain evidence="1">SCGC-AAA261F19</strain>
    </source>
</reference>
<accession>A0A133V914</accession>
<name>A0A133V914_9EURY</name>
<protein>
    <submittedName>
        <fullName evidence="1">Uncharacterized protein</fullName>
    </submittedName>
</protein>
<proteinExistence type="predicted"/>
<dbReference type="AlphaFoldDB" id="A0A133V914"/>
<keyword evidence="2" id="KW-1185">Reference proteome</keyword>
<organism evidence="1 2">
    <name type="scientific">candidate division MSBL1 archaeon SCGC-AAA261F19</name>
    <dbReference type="NCBI Taxonomy" id="1698275"/>
    <lineage>
        <taxon>Archaea</taxon>
        <taxon>Methanobacteriati</taxon>
        <taxon>Methanobacteriota</taxon>
        <taxon>candidate division MSBL1</taxon>
    </lineage>
</organism>